<keyword evidence="1" id="KW-0812">Transmembrane</keyword>
<accession>A0A545AP57</accession>
<feature type="transmembrane region" description="Helical" evidence="1">
    <location>
        <begin position="30"/>
        <end position="52"/>
    </location>
</feature>
<comment type="caution">
    <text evidence="2">The sequence shown here is derived from an EMBL/GenBank/DDBJ whole genome shotgun (WGS) entry which is preliminary data.</text>
</comment>
<evidence type="ECO:0000313" key="2">
    <source>
        <dbReference type="EMBL" id="TQS43073.1"/>
    </source>
</evidence>
<keyword evidence="1" id="KW-1133">Transmembrane helix</keyword>
<dbReference type="AlphaFoldDB" id="A0A545AP57"/>
<keyword evidence="1" id="KW-0472">Membrane</keyword>
<organism evidence="2 3">
    <name type="scientific">Cryptosporangium phraense</name>
    <dbReference type="NCBI Taxonomy" id="2593070"/>
    <lineage>
        <taxon>Bacteria</taxon>
        <taxon>Bacillati</taxon>
        <taxon>Actinomycetota</taxon>
        <taxon>Actinomycetes</taxon>
        <taxon>Cryptosporangiales</taxon>
        <taxon>Cryptosporangiaceae</taxon>
        <taxon>Cryptosporangium</taxon>
    </lineage>
</organism>
<evidence type="ECO:0000313" key="3">
    <source>
        <dbReference type="Proteomes" id="UP000317982"/>
    </source>
</evidence>
<feature type="transmembrane region" description="Helical" evidence="1">
    <location>
        <begin position="64"/>
        <end position="86"/>
    </location>
</feature>
<reference evidence="2 3" key="1">
    <citation type="submission" date="2019-07" db="EMBL/GenBank/DDBJ databases">
        <title>Cryptosporangium phraense sp. nov., isolated from plant litter.</title>
        <authorList>
            <person name="Suriyachadkun C."/>
        </authorList>
    </citation>
    <scope>NUCLEOTIDE SEQUENCE [LARGE SCALE GENOMIC DNA]</scope>
    <source>
        <strain evidence="2 3">A-T 5661</strain>
    </source>
</reference>
<feature type="transmembrane region" description="Helical" evidence="1">
    <location>
        <begin position="151"/>
        <end position="175"/>
    </location>
</feature>
<sequence length="259" mass="25853">MTTTALERVTFRGTVASEWIKLRSLRSTTITLVALLAAVIGFGLIAAASVGSGTGPGRGASDPVGLSLAGVTLGQLIIGVLGVLVISGEYSTGMIRATFSAVPRRLPVLWAKTLVFGLVALAVSLVAAFGAFFGAQVVLGSDAASIGDEHVLRAVLGAAVYLAGVGLLGLALGALLRHTAGAIGALVGIVLIAPGLVSLLPDSWSDAVAAYLPSNAGNSIMALTTTSDQLSAGTGLAVFVAWIAVALAAAAVLLRRRDA</sequence>
<dbReference type="GO" id="GO:0140359">
    <property type="term" value="F:ABC-type transporter activity"/>
    <property type="evidence" value="ECO:0007669"/>
    <property type="project" value="InterPro"/>
</dbReference>
<dbReference type="RefSeq" id="WP_142706558.1">
    <property type="nucleotide sequence ID" value="NZ_VIRS01000015.1"/>
</dbReference>
<dbReference type="PANTHER" id="PTHR37305">
    <property type="entry name" value="INTEGRAL MEMBRANE PROTEIN-RELATED"/>
    <property type="match status" value="1"/>
</dbReference>
<keyword evidence="3" id="KW-1185">Reference proteome</keyword>
<dbReference type="PANTHER" id="PTHR37305:SF1">
    <property type="entry name" value="MEMBRANE PROTEIN"/>
    <property type="match status" value="1"/>
</dbReference>
<protein>
    <submittedName>
        <fullName evidence="2">ABC transporter permease subunit</fullName>
    </submittedName>
</protein>
<feature type="transmembrane region" description="Helical" evidence="1">
    <location>
        <begin position="230"/>
        <end position="254"/>
    </location>
</feature>
<feature type="transmembrane region" description="Helical" evidence="1">
    <location>
        <begin position="182"/>
        <end position="200"/>
    </location>
</feature>
<proteinExistence type="predicted"/>
<dbReference type="OrthoDB" id="3297477at2"/>
<dbReference type="InParanoid" id="A0A545AP57"/>
<gene>
    <name evidence="2" type="ORF">FL583_21815</name>
</gene>
<dbReference type="GO" id="GO:0005886">
    <property type="term" value="C:plasma membrane"/>
    <property type="evidence" value="ECO:0007669"/>
    <property type="project" value="UniProtKB-SubCell"/>
</dbReference>
<feature type="transmembrane region" description="Helical" evidence="1">
    <location>
        <begin position="114"/>
        <end position="139"/>
    </location>
</feature>
<dbReference type="Proteomes" id="UP000317982">
    <property type="component" value="Unassembled WGS sequence"/>
</dbReference>
<name>A0A545AP57_9ACTN</name>
<dbReference type="EMBL" id="VIRS01000015">
    <property type="protein sequence ID" value="TQS43073.1"/>
    <property type="molecule type" value="Genomic_DNA"/>
</dbReference>
<evidence type="ECO:0000256" key="1">
    <source>
        <dbReference type="SAM" id="Phobius"/>
    </source>
</evidence>